<dbReference type="Proteomes" id="UP000265618">
    <property type="component" value="Unassembled WGS sequence"/>
</dbReference>
<feature type="non-terminal residue" evidence="2">
    <location>
        <position position="1"/>
    </location>
</feature>
<evidence type="ECO:0000256" key="1">
    <source>
        <dbReference type="SAM" id="MobiDB-lite"/>
    </source>
</evidence>
<feature type="compositionally biased region" description="Pro residues" evidence="1">
    <location>
        <begin position="205"/>
        <end position="214"/>
    </location>
</feature>
<feature type="region of interest" description="Disordered" evidence="1">
    <location>
        <begin position="153"/>
        <end position="223"/>
    </location>
</feature>
<dbReference type="AlphaFoldDB" id="A0A9K3D544"/>
<evidence type="ECO:0000313" key="3">
    <source>
        <dbReference type="Proteomes" id="UP000265618"/>
    </source>
</evidence>
<evidence type="ECO:0000313" key="2">
    <source>
        <dbReference type="EMBL" id="GIQ88177.1"/>
    </source>
</evidence>
<reference evidence="2 3" key="1">
    <citation type="journal article" date="2018" name="PLoS ONE">
        <title>The draft genome of Kipferlia bialata reveals reductive genome evolution in fornicate parasites.</title>
        <authorList>
            <person name="Tanifuji G."/>
            <person name="Takabayashi S."/>
            <person name="Kume K."/>
            <person name="Takagi M."/>
            <person name="Nakayama T."/>
            <person name="Kamikawa R."/>
            <person name="Inagaki Y."/>
            <person name="Hashimoto T."/>
        </authorList>
    </citation>
    <scope>NUCLEOTIDE SEQUENCE [LARGE SCALE GENOMIC DNA]</scope>
    <source>
        <strain evidence="2">NY0173</strain>
    </source>
</reference>
<feature type="compositionally biased region" description="Polar residues" evidence="1">
    <location>
        <begin position="187"/>
        <end position="196"/>
    </location>
</feature>
<accession>A0A9K3D544</accession>
<sequence>PSAESTDPCDPLAIVAGVLHSMPTGTEDAQAARRSLVTHVLSPSASPDIAHAMGERDTAFIETVAGLLEAKHVGDADGVAASILDAVKAFHLPFTLLGASLVWPKAGERCNPSLHHVAAGETDGVDTIACTLAPGVAIQGAGVHRAHVVLGTPTQRHGRGGQREGTTTVEGKEERQGYKETPVDITMTPSNGQGSDVTGGGSASLPPPPLPSSPAPTSQMARSPERVSTHTAHTVHPPEPSIIFTNEVGTGLRVVVGGGEPQSIGSSLNKGYIPLSGKDGLQTVRQLSAAVTAPTQYDADLVMSAILACQDNTSLNNVALLTPYIQHLASAGIPLRYPMTDSVCLALERFSDAASQLHSHHHSQWYEGAEMFVQLLTHLGGLQKTAGGRFSKFLSLERTASLTAILGSLCPKSRVSAVAGLFLRHGCFITPPSTSDAPFGLTFYASTYPRADSDVSNLAGKLLDIVVLTAGEPQSLCLGLQAIGFFLKICAAATPTPTQAVESVLGFFLKNRTFFAPVYKLLNAPSAKQLVSALRGAASKLMRDDVSKQVEAAVAEVSKVCPSSVRVW</sequence>
<organism evidence="2 3">
    <name type="scientific">Kipferlia bialata</name>
    <dbReference type="NCBI Taxonomy" id="797122"/>
    <lineage>
        <taxon>Eukaryota</taxon>
        <taxon>Metamonada</taxon>
        <taxon>Carpediemonas-like organisms</taxon>
        <taxon>Kipferlia</taxon>
    </lineage>
</organism>
<dbReference type="EMBL" id="BDIP01003835">
    <property type="protein sequence ID" value="GIQ88177.1"/>
    <property type="molecule type" value="Genomic_DNA"/>
</dbReference>
<protein>
    <submittedName>
        <fullName evidence="2">Uncharacterized protein</fullName>
    </submittedName>
</protein>
<gene>
    <name evidence="2" type="ORF">KIPB_010370</name>
</gene>
<proteinExistence type="predicted"/>
<keyword evidence="3" id="KW-1185">Reference proteome</keyword>
<comment type="caution">
    <text evidence="2">The sequence shown here is derived from an EMBL/GenBank/DDBJ whole genome shotgun (WGS) entry which is preliminary data.</text>
</comment>
<feature type="compositionally biased region" description="Basic and acidic residues" evidence="1">
    <location>
        <begin position="170"/>
        <end position="182"/>
    </location>
</feature>
<name>A0A9K3D544_9EUKA</name>